<dbReference type="RefSeq" id="WP_188793775.1">
    <property type="nucleotide sequence ID" value="NZ_BMJA01000001.1"/>
</dbReference>
<evidence type="ECO:0008006" key="4">
    <source>
        <dbReference type="Google" id="ProtNLM"/>
    </source>
</evidence>
<feature type="region of interest" description="Disordered" evidence="1">
    <location>
        <begin position="144"/>
        <end position="170"/>
    </location>
</feature>
<sequence>MREYGQVQSAFWQSSDAAAWSDTGKLLALYLLTGPHANGIGCYRLPNGYVMADLGWDTETVSKGLQELSASGFAYRFNDVVFLPNFLRWNRIANGNIAKARFAEFSALPKGEAKTRVARAMLEFSDFWTAEDQTVLETISETLPEGYANQNQTQPNQTKPNTRHRADDGRTDRFDQFWSTYPRHQGKKAAAKAFAKVAPDDELLEVMLAAVARQRTCDQWQRDGGQFVPHAATWLNGRRWEDEAPPTAQGGQHASASSPASANSDHVLRRAI</sequence>
<evidence type="ECO:0000313" key="3">
    <source>
        <dbReference type="Proteomes" id="UP000620046"/>
    </source>
</evidence>
<gene>
    <name evidence="2" type="ORF">GCM10010981_16860</name>
</gene>
<evidence type="ECO:0000313" key="2">
    <source>
        <dbReference type="EMBL" id="GGA28678.1"/>
    </source>
</evidence>
<feature type="compositionally biased region" description="Low complexity" evidence="1">
    <location>
        <begin position="149"/>
        <end position="160"/>
    </location>
</feature>
<dbReference type="EMBL" id="BMJA01000001">
    <property type="protein sequence ID" value="GGA28678.1"/>
    <property type="molecule type" value="Genomic_DNA"/>
</dbReference>
<evidence type="ECO:0000256" key="1">
    <source>
        <dbReference type="SAM" id="MobiDB-lite"/>
    </source>
</evidence>
<proteinExistence type="predicted"/>
<dbReference type="Proteomes" id="UP000620046">
    <property type="component" value="Unassembled WGS sequence"/>
</dbReference>
<comment type="caution">
    <text evidence="2">The sequence shown here is derived from an EMBL/GenBank/DDBJ whole genome shotgun (WGS) entry which is preliminary data.</text>
</comment>
<keyword evidence="3" id="KW-1185">Reference proteome</keyword>
<organism evidence="2 3">
    <name type="scientific">Dyella nitratireducens</name>
    <dbReference type="NCBI Taxonomy" id="1849580"/>
    <lineage>
        <taxon>Bacteria</taxon>
        <taxon>Pseudomonadati</taxon>
        <taxon>Pseudomonadota</taxon>
        <taxon>Gammaproteobacteria</taxon>
        <taxon>Lysobacterales</taxon>
        <taxon>Rhodanobacteraceae</taxon>
        <taxon>Dyella</taxon>
    </lineage>
</organism>
<name>A0ABQ1FRZ1_9GAMM</name>
<reference evidence="3" key="1">
    <citation type="journal article" date="2019" name="Int. J. Syst. Evol. Microbiol.">
        <title>The Global Catalogue of Microorganisms (GCM) 10K type strain sequencing project: providing services to taxonomists for standard genome sequencing and annotation.</title>
        <authorList>
            <consortium name="The Broad Institute Genomics Platform"/>
            <consortium name="The Broad Institute Genome Sequencing Center for Infectious Disease"/>
            <person name="Wu L."/>
            <person name="Ma J."/>
        </authorList>
    </citation>
    <scope>NUCLEOTIDE SEQUENCE [LARGE SCALE GENOMIC DNA]</scope>
    <source>
        <strain evidence="3">CGMCC 1.15439</strain>
    </source>
</reference>
<feature type="compositionally biased region" description="Low complexity" evidence="1">
    <location>
        <begin position="254"/>
        <end position="264"/>
    </location>
</feature>
<feature type="region of interest" description="Disordered" evidence="1">
    <location>
        <begin position="241"/>
        <end position="272"/>
    </location>
</feature>
<protein>
    <recommendedName>
        <fullName evidence="4">Replication protein</fullName>
    </recommendedName>
</protein>
<accession>A0ABQ1FRZ1</accession>